<dbReference type="GO" id="GO:0003688">
    <property type="term" value="F:DNA replication origin binding"/>
    <property type="evidence" value="ECO:0007669"/>
    <property type="project" value="TreeGrafter"/>
</dbReference>
<reference evidence="11 12" key="1">
    <citation type="submission" date="2019-10" db="EMBL/GenBank/DDBJ databases">
        <title>Assembly and Annotation for the nematode Trichostrongylus colubriformis.</title>
        <authorList>
            <person name="Martin J."/>
        </authorList>
    </citation>
    <scope>NUCLEOTIDE SEQUENCE [LARGE SCALE GENOMIC DNA]</scope>
    <source>
        <strain evidence="11">G859</strain>
        <tissue evidence="11">Whole worm</tissue>
    </source>
</reference>
<feature type="region of interest" description="Disordered" evidence="9">
    <location>
        <begin position="357"/>
        <end position="389"/>
    </location>
</feature>
<dbReference type="AlphaFoldDB" id="A0AAN8FAW3"/>
<keyword evidence="5" id="KW-0479">Metal-binding</keyword>
<dbReference type="InterPro" id="IPR012340">
    <property type="entry name" value="NA-bd_OB-fold"/>
</dbReference>
<evidence type="ECO:0000256" key="1">
    <source>
        <dbReference type="ARBA" id="ARBA00004123"/>
    </source>
</evidence>
<dbReference type="Pfam" id="PF09332">
    <property type="entry name" value="Mcm10"/>
    <property type="match status" value="1"/>
</dbReference>
<evidence type="ECO:0000313" key="12">
    <source>
        <dbReference type="Proteomes" id="UP001331761"/>
    </source>
</evidence>
<comment type="caution">
    <text evidence="11">The sequence shown here is derived from an EMBL/GenBank/DDBJ whole genome shotgun (WGS) entry which is preliminary data.</text>
</comment>
<dbReference type="Proteomes" id="UP001331761">
    <property type="component" value="Unassembled WGS sequence"/>
</dbReference>
<dbReference type="PANTHER" id="PTHR13454">
    <property type="entry name" value="PROTEIN MCM10 HOMOLOG"/>
    <property type="match status" value="1"/>
</dbReference>
<accession>A0AAN8FAW3</accession>
<dbReference type="Gene3D" id="2.40.50.140">
    <property type="entry name" value="Nucleic acid-binding proteins"/>
    <property type="match status" value="1"/>
</dbReference>
<protein>
    <recommendedName>
        <fullName evidence="3">Protein MCM10 homolog</fullName>
    </recommendedName>
</protein>
<evidence type="ECO:0000256" key="5">
    <source>
        <dbReference type="ARBA" id="ARBA00022723"/>
    </source>
</evidence>
<keyword evidence="8" id="KW-0539">Nucleus</keyword>
<comment type="subcellular location">
    <subcellularLocation>
        <location evidence="1">Nucleus</location>
    </subcellularLocation>
</comment>
<dbReference type="GO" id="GO:0043596">
    <property type="term" value="C:nuclear replication fork"/>
    <property type="evidence" value="ECO:0007669"/>
    <property type="project" value="TreeGrafter"/>
</dbReference>
<dbReference type="Pfam" id="PF22379">
    <property type="entry name" value="OB_MCM10"/>
    <property type="match status" value="1"/>
</dbReference>
<evidence type="ECO:0000313" key="11">
    <source>
        <dbReference type="EMBL" id="KAK5968173.1"/>
    </source>
</evidence>
<evidence type="ECO:0000256" key="2">
    <source>
        <dbReference type="ARBA" id="ARBA00009679"/>
    </source>
</evidence>
<feature type="compositionally biased region" description="Basic and acidic residues" evidence="9">
    <location>
        <begin position="372"/>
        <end position="384"/>
    </location>
</feature>
<sequence length="539" mass="59514">VAPTLFDTFFRLNIRNPKISSSTFESYIDGHKRIRVSDLKLNSVISAESWTTAGVVVGREVRKSANGKDYLIWKIHDLKDCQQIPVVLLLFGEAYKEYWKLQVGICVALMTPMIADSDNKSNSNVDKFKSKTTRVTLKVFKPAQVVELGYSSDLGMCKGVKLDGQKCGNFVNVSLSDYCVHHVMKEARKLSANRGTFNSVTSIPPPKKSNVRLPHRPGMMGGVGSATTPTSSSNIRPTQSNIIKQSELKTTTKAEEKAVLKEIISERAHMFGARNLQLLTNSNKEGSQECGSKVAAGSMADFIKSQAGSSKGTVLHAPKLGYGLCGEKNINLGVASLKGPSVSPTDPARLRAISILKRTKEQSAATSKSAKRQREELEPSDSSKRSKLTPLENGVDLDALLKKKSMHDTEANKAQGIMAQKHLDTLEAKEKVETFVTECMSVSNVKVVSCKKCGYTAQRQSELCMREGHCVTRTTAEKRFFKCGSCQRRTVVFSMMPTKPCNNCDANEWVRVAMKDERKVQLENEKLAIRGEERKFVNS</sequence>
<dbReference type="InterPro" id="IPR055065">
    <property type="entry name" value="OB_MCM10"/>
</dbReference>
<dbReference type="EMBL" id="WIXE01021668">
    <property type="protein sequence ID" value="KAK5968173.1"/>
    <property type="molecule type" value="Genomic_DNA"/>
</dbReference>
<dbReference type="Pfam" id="PF09329">
    <property type="entry name" value="zf-primase"/>
    <property type="match status" value="1"/>
</dbReference>
<dbReference type="GO" id="GO:0008270">
    <property type="term" value="F:zinc ion binding"/>
    <property type="evidence" value="ECO:0007669"/>
    <property type="project" value="UniProtKB-KW"/>
</dbReference>
<evidence type="ECO:0000256" key="3">
    <source>
        <dbReference type="ARBA" id="ARBA00017770"/>
    </source>
</evidence>
<evidence type="ECO:0000259" key="10">
    <source>
        <dbReference type="SMART" id="SM01280"/>
    </source>
</evidence>
<dbReference type="InterPro" id="IPR015408">
    <property type="entry name" value="Znf_Mcm10/DnaG"/>
</dbReference>
<dbReference type="GO" id="GO:0003697">
    <property type="term" value="F:single-stranded DNA binding"/>
    <property type="evidence" value="ECO:0007669"/>
    <property type="project" value="InterPro"/>
</dbReference>
<name>A0AAN8FAW3_TRICO</name>
<evidence type="ECO:0000256" key="9">
    <source>
        <dbReference type="SAM" id="MobiDB-lite"/>
    </source>
</evidence>
<dbReference type="InterPro" id="IPR056791">
    <property type="entry name" value="Znf_Mcm10_C"/>
</dbReference>
<dbReference type="PANTHER" id="PTHR13454:SF11">
    <property type="entry name" value="PROTEIN MCM10 HOMOLOG"/>
    <property type="match status" value="1"/>
</dbReference>
<organism evidence="11 12">
    <name type="scientific">Trichostrongylus colubriformis</name>
    <name type="common">Black scour worm</name>
    <dbReference type="NCBI Taxonomy" id="6319"/>
    <lineage>
        <taxon>Eukaryota</taxon>
        <taxon>Metazoa</taxon>
        <taxon>Ecdysozoa</taxon>
        <taxon>Nematoda</taxon>
        <taxon>Chromadorea</taxon>
        <taxon>Rhabditida</taxon>
        <taxon>Rhabditina</taxon>
        <taxon>Rhabditomorpha</taxon>
        <taxon>Strongyloidea</taxon>
        <taxon>Trichostrongylidae</taxon>
        <taxon>Trichostrongylus</taxon>
    </lineage>
</organism>
<comment type="similarity">
    <text evidence="2">Belongs to the MCM10 family.</text>
</comment>
<dbReference type="SMART" id="SM01280">
    <property type="entry name" value="Mcm10"/>
    <property type="match status" value="1"/>
</dbReference>
<gene>
    <name evidence="11" type="ORF">GCK32_002724</name>
</gene>
<keyword evidence="7" id="KW-0862">Zinc</keyword>
<evidence type="ECO:0000256" key="6">
    <source>
        <dbReference type="ARBA" id="ARBA00022771"/>
    </source>
</evidence>
<feature type="non-terminal residue" evidence="11">
    <location>
        <position position="1"/>
    </location>
</feature>
<keyword evidence="6" id="KW-0863">Zinc-finger</keyword>
<evidence type="ECO:0000256" key="7">
    <source>
        <dbReference type="ARBA" id="ARBA00022833"/>
    </source>
</evidence>
<feature type="domain" description="Replication factor Mcm10 C-terminal" evidence="10">
    <location>
        <begin position="226"/>
        <end position="539"/>
    </location>
</feature>
<proteinExistence type="inferred from homology"/>
<dbReference type="GO" id="GO:0006270">
    <property type="term" value="P:DNA replication initiation"/>
    <property type="evidence" value="ECO:0007669"/>
    <property type="project" value="InterPro"/>
</dbReference>
<evidence type="ECO:0000256" key="4">
    <source>
        <dbReference type="ARBA" id="ARBA00022705"/>
    </source>
</evidence>
<dbReference type="Pfam" id="PF24863">
    <property type="entry name" value="zf-CCCH_Mcm10"/>
    <property type="match status" value="1"/>
</dbReference>
<keyword evidence="4" id="KW-0235">DNA replication</keyword>
<dbReference type="InterPro" id="IPR040184">
    <property type="entry name" value="Mcm10"/>
</dbReference>
<keyword evidence="12" id="KW-1185">Reference proteome</keyword>
<dbReference type="InterPro" id="IPR015411">
    <property type="entry name" value="Rep_factor_Mcm10_C"/>
</dbReference>
<evidence type="ECO:0000256" key="8">
    <source>
        <dbReference type="ARBA" id="ARBA00023242"/>
    </source>
</evidence>